<dbReference type="KEGG" id="pgv:SL003B_4125"/>
<dbReference type="eggNOG" id="ENOG502ZUDE">
    <property type="taxonomic scope" value="Bacteria"/>
</dbReference>
<dbReference type="EMBL" id="CP002568">
    <property type="protein sequence ID" value="ADZ72183.1"/>
    <property type="molecule type" value="Genomic_DNA"/>
</dbReference>
<protein>
    <submittedName>
        <fullName evidence="2">Uncharacterized protein</fullName>
    </submittedName>
</protein>
<sequence length="142" mass="15730">MSQHRHIGLERQDGYDVGRDPRGLSTDDLERLGHARISPLRALRLKCLDCCNGSAREVRLCTAVDCPSWPFRMGKNPWAGPVSEARREHGRRLGLRRAADLADAFAEKDESSGSPSDGVRQPADARPRSLKSEKDKPEGGRT</sequence>
<dbReference type="STRING" id="991905.SL003B_3762"/>
<feature type="compositionally biased region" description="Basic and acidic residues" evidence="1">
    <location>
        <begin position="123"/>
        <end position="142"/>
    </location>
</feature>
<organism evidence="2 4">
    <name type="scientific">Polymorphum gilvum (strain LMG 25793 / CGMCC 1.9160 / SL003B-26A1)</name>
    <dbReference type="NCBI Taxonomy" id="991905"/>
    <lineage>
        <taxon>Bacteria</taxon>
        <taxon>Pseudomonadati</taxon>
        <taxon>Pseudomonadota</taxon>
        <taxon>Alphaproteobacteria</taxon>
        <taxon>Rhodobacterales</taxon>
        <taxon>Paracoccaceae</taxon>
        <taxon>Polymorphum</taxon>
    </lineage>
</organism>
<dbReference type="Proteomes" id="UP000008130">
    <property type="component" value="Chromosome"/>
</dbReference>
<evidence type="ECO:0000256" key="1">
    <source>
        <dbReference type="SAM" id="MobiDB-lite"/>
    </source>
</evidence>
<dbReference type="AlphaFoldDB" id="F2J3P7"/>
<accession>F2J3P7</accession>
<dbReference type="EMBL" id="CP002568">
    <property type="protein sequence ID" value="ADZ72542.1"/>
    <property type="molecule type" value="Genomic_DNA"/>
</dbReference>
<evidence type="ECO:0000313" key="4">
    <source>
        <dbReference type="Proteomes" id="UP000008130"/>
    </source>
</evidence>
<dbReference type="HOGENOM" id="CLU_1814046_0_0_5"/>
<dbReference type="KEGG" id="pgv:SL003B_3762"/>
<dbReference type="RefSeq" id="WP_013654492.1">
    <property type="nucleotide sequence ID" value="NC_015259.1"/>
</dbReference>
<feature type="region of interest" description="Disordered" evidence="1">
    <location>
        <begin position="104"/>
        <end position="142"/>
    </location>
</feature>
<feature type="compositionally biased region" description="Basic and acidic residues" evidence="1">
    <location>
        <begin position="7"/>
        <end position="22"/>
    </location>
</feature>
<gene>
    <name evidence="2" type="ordered locus">SL003B_3762</name>
    <name evidence="3" type="ordered locus">SL003B_4125</name>
</gene>
<feature type="region of interest" description="Disordered" evidence="1">
    <location>
        <begin position="1"/>
        <end position="22"/>
    </location>
</feature>
<dbReference type="OrthoDB" id="1868456at2"/>
<name>F2J3P7_POLGS</name>
<keyword evidence="4" id="KW-1185">Reference proteome</keyword>
<evidence type="ECO:0000313" key="3">
    <source>
        <dbReference type="EMBL" id="ADZ72542.1"/>
    </source>
</evidence>
<reference evidence="2 4" key="1">
    <citation type="journal article" date="2011" name="J. Bacteriol.">
        <title>Complete genome sequence of Polymorphum gilvum SL003B-26A1T, a crude oil-degrading bacterium from oil-polluted saline soil.</title>
        <authorList>
            <person name="Li S.G."/>
            <person name="Tang Y.Q."/>
            <person name="Nie Y."/>
            <person name="Cai M."/>
            <person name="Wu X.L."/>
        </authorList>
    </citation>
    <scope>NUCLEOTIDE SEQUENCE [LARGE SCALE GENOMIC DNA]</scope>
    <source>
        <strain evidence="4">LMG 25793 / CGMCC 1.9160 / SL003B-26A1</strain>
        <strain evidence="2">SL003B-26A1</strain>
    </source>
</reference>
<proteinExistence type="predicted"/>
<evidence type="ECO:0000313" key="2">
    <source>
        <dbReference type="EMBL" id="ADZ72183.1"/>
    </source>
</evidence>